<feature type="compositionally biased region" description="Basic residues" evidence="1">
    <location>
        <begin position="22"/>
        <end position="32"/>
    </location>
</feature>
<accession>A0A7I8J0U4</accession>
<dbReference type="EMBL" id="CACRZD030000007">
    <property type="protein sequence ID" value="CAA6663031.1"/>
    <property type="molecule type" value="Genomic_DNA"/>
</dbReference>
<organism evidence="2">
    <name type="scientific">Spirodela intermedia</name>
    <name type="common">Intermediate duckweed</name>
    <dbReference type="NCBI Taxonomy" id="51605"/>
    <lineage>
        <taxon>Eukaryota</taxon>
        <taxon>Viridiplantae</taxon>
        <taxon>Streptophyta</taxon>
        <taxon>Embryophyta</taxon>
        <taxon>Tracheophyta</taxon>
        <taxon>Spermatophyta</taxon>
        <taxon>Magnoliopsida</taxon>
        <taxon>Liliopsida</taxon>
        <taxon>Araceae</taxon>
        <taxon>Lemnoideae</taxon>
        <taxon>Spirodela</taxon>
    </lineage>
</organism>
<evidence type="ECO:0000313" key="3">
    <source>
        <dbReference type="Proteomes" id="UP001189122"/>
    </source>
</evidence>
<dbReference type="EMBL" id="LR743594">
    <property type="protein sequence ID" value="CAA2623488.1"/>
    <property type="molecule type" value="Genomic_DNA"/>
</dbReference>
<proteinExistence type="predicted"/>
<dbReference type="AlphaFoldDB" id="A0A7I8J0U4"/>
<gene>
    <name evidence="2" type="ORF">SI7747_07009416</name>
</gene>
<sequence>MQGYSERYGEVPQASTSYGLHAVRKPPPKPWKKGAAPPIPPRVYRVEPRGSGSSCRGSPAQSRRRRQPAA</sequence>
<protein>
    <submittedName>
        <fullName evidence="2">Uncharacterized protein</fullName>
    </submittedName>
</protein>
<dbReference type="Proteomes" id="UP001189122">
    <property type="component" value="Unassembled WGS sequence"/>
</dbReference>
<keyword evidence="3" id="KW-1185">Reference proteome</keyword>
<feature type="region of interest" description="Disordered" evidence="1">
    <location>
        <begin position="1"/>
        <end position="70"/>
    </location>
</feature>
<evidence type="ECO:0000256" key="1">
    <source>
        <dbReference type="SAM" id="MobiDB-lite"/>
    </source>
</evidence>
<feature type="compositionally biased region" description="Low complexity" evidence="1">
    <location>
        <begin position="49"/>
        <end position="61"/>
    </location>
</feature>
<name>A0A7I8J0U4_SPIIN</name>
<evidence type="ECO:0000313" key="2">
    <source>
        <dbReference type="EMBL" id="CAA2623488.1"/>
    </source>
</evidence>
<reference evidence="2 3" key="1">
    <citation type="submission" date="2019-12" db="EMBL/GenBank/DDBJ databases">
        <authorList>
            <person name="Scholz U."/>
            <person name="Mascher M."/>
            <person name="Fiebig A."/>
        </authorList>
    </citation>
    <scope>NUCLEOTIDE SEQUENCE</scope>
</reference>